<evidence type="ECO:0000256" key="3">
    <source>
        <dbReference type="ARBA" id="ARBA00022833"/>
    </source>
</evidence>
<dbReference type="InterPro" id="IPR051591">
    <property type="entry name" value="UPF0224_FAM112_RNA_Proc"/>
</dbReference>
<feature type="compositionally biased region" description="Basic and acidic residues" evidence="4">
    <location>
        <begin position="127"/>
        <end position="138"/>
    </location>
</feature>
<dbReference type="InterPro" id="IPR022776">
    <property type="entry name" value="TRM13/UPF0224_CHHC_Znf_dom"/>
</dbReference>
<dbReference type="VEuPathDB" id="VectorBase:AALFPA_067641"/>
<keyword evidence="3" id="KW-0862">Zinc</keyword>
<dbReference type="VEuPathDB" id="VectorBase:AALF008949"/>
<sequence>QVVRGVKFIGIELLFARKKVTSNLAMATTPPGYNELLQCPYEKAHRIQAHAMSKHLFKCRKNHPNQKFVSCPFNESHRVAALELKLHAQNCEDRASFETYKYYITTGTKEKDMKEPELVYNNSPPKDLYKKYRDKTSDEEPEPEQKSSLLDDDECWDDMNAPAYNPQKYCETAKVIRKATLKTPSEKKAFYESERLRLEDLKLKE</sequence>
<name>A0A023EJI4_AEDAL</name>
<feature type="domain" description="CHHC U11-48K-type" evidence="5">
    <location>
        <begin position="36"/>
        <end position="63"/>
    </location>
</feature>
<keyword evidence="1" id="KW-0479">Metal-binding</keyword>
<evidence type="ECO:0000256" key="1">
    <source>
        <dbReference type="ARBA" id="ARBA00022723"/>
    </source>
</evidence>
<feature type="region of interest" description="Disordered" evidence="4">
    <location>
        <begin position="114"/>
        <end position="164"/>
    </location>
</feature>
<reference evidence="6" key="1">
    <citation type="journal article" date="2014" name="PLoS Negl. Trop. Dis.">
        <title>Identification and characterization of seminal fluid proteins in the Asian tiger mosquito, Aedes albopictus.</title>
        <authorList>
            <person name="Boes K.E."/>
            <person name="Ribeiro J.M."/>
            <person name="Wong A."/>
            <person name="Harrington L.C."/>
            <person name="Wolfner M.F."/>
            <person name="Sirot L.K."/>
        </authorList>
    </citation>
    <scope>NUCLEOTIDE SEQUENCE</scope>
    <source>
        <tissue evidence="6">Reproductive organs</tissue>
    </source>
</reference>
<dbReference type="GO" id="GO:0008270">
    <property type="term" value="F:zinc ion binding"/>
    <property type="evidence" value="ECO:0007669"/>
    <property type="project" value="UniProtKB-KW"/>
</dbReference>
<dbReference type="InterPro" id="IPR036236">
    <property type="entry name" value="Znf_C2H2_sf"/>
</dbReference>
<dbReference type="Pfam" id="PF05253">
    <property type="entry name" value="zf-U11-48K"/>
    <property type="match status" value="2"/>
</dbReference>
<dbReference type="EMBL" id="GAPW01004468">
    <property type="protein sequence ID" value="JAC09130.1"/>
    <property type="molecule type" value="mRNA"/>
</dbReference>
<keyword evidence="2" id="KW-0863">Zinc-finger</keyword>
<dbReference type="VEuPathDB" id="VectorBase:AALC636_015125"/>
<proteinExistence type="evidence at transcript level"/>
<accession>A0A023EJI4</accession>
<dbReference type="PANTHER" id="PTHR21402">
    <property type="entry name" value="GAMETOCYTE SPECIFIC FACTOR 1-RELATED"/>
    <property type="match status" value="1"/>
</dbReference>
<dbReference type="SUPFAM" id="SSF57667">
    <property type="entry name" value="beta-beta-alpha zinc fingers"/>
    <property type="match status" value="1"/>
</dbReference>
<protein>
    <recommendedName>
        <fullName evidence="5">CHHC U11-48K-type domain-containing protein</fullName>
    </recommendedName>
</protein>
<dbReference type="AlphaFoldDB" id="A0A023EJI4"/>
<organism evidence="6">
    <name type="scientific">Aedes albopictus</name>
    <name type="common">Asian tiger mosquito</name>
    <name type="synonym">Stegomyia albopicta</name>
    <dbReference type="NCBI Taxonomy" id="7160"/>
    <lineage>
        <taxon>Eukaryota</taxon>
        <taxon>Metazoa</taxon>
        <taxon>Ecdysozoa</taxon>
        <taxon>Arthropoda</taxon>
        <taxon>Hexapoda</taxon>
        <taxon>Insecta</taxon>
        <taxon>Pterygota</taxon>
        <taxon>Neoptera</taxon>
        <taxon>Endopterygota</taxon>
        <taxon>Diptera</taxon>
        <taxon>Nematocera</taxon>
        <taxon>Culicoidea</taxon>
        <taxon>Culicidae</taxon>
        <taxon>Culicinae</taxon>
        <taxon>Aedini</taxon>
        <taxon>Aedes</taxon>
        <taxon>Stegomyia</taxon>
    </lineage>
</organism>
<evidence type="ECO:0000256" key="4">
    <source>
        <dbReference type="SAM" id="MobiDB-lite"/>
    </source>
</evidence>
<feature type="domain" description="CHHC U11-48K-type" evidence="5">
    <location>
        <begin position="68"/>
        <end position="95"/>
    </location>
</feature>
<dbReference type="PANTHER" id="PTHR21402:SF5">
    <property type="entry name" value="GAMETOCYTE SPECIFIC FACTOR 1"/>
    <property type="match status" value="1"/>
</dbReference>
<evidence type="ECO:0000256" key="2">
    <source>
        <dbReference type="ARBA" id="ARBA00022771"/>
    </source>
</evidence>
<feature type="non-terminal residue" evidence="6">
    <location>
        <position position="1"/>
    </location>
</feature>
<dbReference type="PROSITE" id="PS51800">
    <property type="entry name" value="ZF_CHHC_U11_48K"/>
    <property type="match status" value="2"/>
</dbReference>
<evidence type="ECO:0000313" key="6">
    <source>
        <dbReference type="EMBL" id="JAC09130.1"/>
    </source>
</evidence>
<evidence type="ECO:0000259" key="5">
    <source>
        <dbReference type="PROSITE" id="PS51800"/>
    </source>
</evidence>